<dbReference type="Pfam" id="PF13771">
    <property type="entry name" value="zf-HC5HC2H"/>
    <property type="match status" value="1"/>
</dbReference>
<dbReference type="InterPro" id="IPR019787">
    <property type="entry name" value="Znf_PHD-finger"/>
</dbReference>
<evidence type="ECO:0000313" key="10">
    <source>
        <dbReference type="EMBL" id="CAB4000345.1"/>
    </source>
</evidence>
<feature type="region of interest" description="Disordered" evidence="9">
    <location>
        <begin position="205"/>
        <end position="235"/>
    </location>
</feature>
<dbReference type="OrthoDB" id="5987005at2759"/>
<comment type="caution">
    <text evidence="10">The sequence shown here is derived from an EMBL/GenBank/DDBJ whole genome shotgun (WGS) entry which is preliminary data.</text>
</comment>
<evidence type="ECO:0000256" key="5">
    <source>
        <dbReference type="ARBA" id="ARBA00022833"/>
    </source>
</evidence>
<organism evidence="10 11">
    <name type="scientific">Paramuricea clavata</name>
    <name type="common">Red gorgonian</name>
    <name type="synonym">Violescent sea-whip</name>
    <dbReference type="NCBI Taxonomy" id="317549"/>
    <lineage>
        <taxon>Eukaryota</taxon>
        <taxon>Metazoa</taxon>
        <taxon>Cnidaria</taxon>
        <taxon>Anthozoa</taxon>
        <taxon>Octocorallia</taxon>
        <taxon>Malacalcyonacea</taxon>
        <taxon>Plexauridae</taxon>
        <taxon>Paramuricea</taxon>
    </lineage>
</organism>
<dbReference type="PROSITE" id="PS51805">
    <property type="entry name" value="EPHD"/>
    <property type="match status" value="1"/>
</dbReference>
<keyword evidence="7" id="KW-0804">Transcription</keyword>
<dbReference type="InterPro" id="IPR034732">
    <property type="entry name" value="EPHD"/>
</dbReference>
<dbReference type="SUPFAM" id="SSF57903">
    <property type="entry name" value="FYVE/PHD zinc finger"/>
    <property type="match status" value="4"/>
</dbReference>
<evidence type="ECO:0000256" key="9">
    <source>
        <dbReference type="SAM" id="MobiDB-lite"/>
    </source>
</evidence>
<dbReference type="AlphaFoldDB" id="A0A6S7H3U9"/>
<dbReference type="PANTHER" id="PTHR45888">
    <property type="entry name" value="HL01030P-RELATED"/>
    <property type="match status" value="1"/>
</dbReference>
<dbReference type="GO" id="GO:0008270">
    <property type="term" value="F:zinc ion binding"/>
    <property type="evidence" value="ECO:0007669"/>
    <property type="project" value="UniProtKB-KW"/>
</dbReference>
<reference evidence="10" key="1">
    <citation type="submission" date="2020-04" db="EMBL/GenBank/DDBJ databases">
        <authorList>
            <person name="Alioto T."/>
            <person name="Alioto T."/>
            <person name="Gomez Garrido J."/>
        </authorList>
    </citation>
    <scope>NUCLEOTIDE SEQUENCE</scope>
    <source>
        <strain evidence="10">A484AB</strain>
    </source>
</reference>
<keyword evidence="8" id="KW-0539">Nucleus</keyword>
<dbReference type="CDD" id="cd15509">
    <property type="entry name" value="PHD1_KMT2C_like"/>
    <property type="match status" value="1"/>
</dbReference>
<evidence type="ECO:0000256" key="3">
    <source>
        <dbReference type="ARBA" id="ARBA00022737"/>
    </source>
</evidence>
<feature type="compositionally biased region" description="Basic residues" evidence="9">
    <location>
        <begin position="658"/>
        <end position="668"/>
    </location>
</feature>
<feature type="non-terminal residue" evidence="10">
    <location>
        <position position="1"/>
    </location>
</feature>
<accession>A0A6S7H3U9</accession>
<dbReference type="InterPro" id="IPR001965">
    <property type="entry name" value="Znf_PHD"/>
</dbReference>
<feature type="compositionally biased region" description="Basic residues" evidence="9">
    <location>
        <begin position="676"/>
        <end position="691"/>
    </location>
</feature>
<keyword evidence="5" id="KW-0862">Zinc</keyword>
<keyword evidence="11" id="KW-1185">Reference proteome</keyword>
<dbReference type="InterPro" id="IPR013083">
    <property type="entry name" value="Znf_RING/FYVE/PHD"/>
</dbReference>
<proteinExistence type="predicted"/>
<keyword evidence="2" id="KW-0479">Metal-binding</keyword>
<evidence type="ECO:0000256" key="1">
    <source>
        <dbReference type="ARBA" id="ARBA00004123"/>
    </source>
</evidence>
<dbReference type="Pfam" id="PF00628">
    <property type="entry name" value="PHD"/>
    <property type="match status" value="1"/>
</dbReference>
<dbReference type="InterPro" id="IPR011011">
    <property type="entry name" value="Znf_FYVE_PHD"/>
</dbReference>
<protein>
    <submittedName>
        <fullName evidence="10">Histone-lysine N-methyltransferase 2C-like</fullName>
    </submittedName>
</protein>
<sequence>MDCWATRRCAQLSSEIFNCYMQDPWIIELQASISGRLVELIEMSAGSKKCSGRASPTLTQVCLDMKTSPGSISALSESKDNCLPLKDGLRPQRKSNKSRINPASHRKTRINSLSKQTLTAKPGPAVPPPYDMTTDCIVPNHFLPPAKICADDDDQDVSSDAFEEQYMNNKVCAFCNRGMETRVMQGNLVRYDPTAGFNPFQLHCEQSPRHKPPDIHEEPTLTVRRGPGRPPFKGRKKGTVVNGFSVISSNPNLPLDMILFGTSQERDIYELFEVTGHTWCHSCCALWSEGVEQEETSLKNVDKAVFQAMTQKCAHCDNYGASVACNDKSCTKKFHYTCASSAGCFQEVKSKTVLCTDHIDQAEELVGEDAKCAVCDEIGDLTKQLFCCNCWRHYHGKCLQPEVDALPSTRMAWHCPVCKICNDCGSSGDDNKMLVCDICDKGYHFYCLKPPVVTVPKDGWKCENCRRCQDCGSTTPGSGATSRWHFNYTVCDSCYQQRNKGLSCPLCGRAYRHFSDIPMVQCKQCEKSVHRECDVAHADMVPYRCANCRVLYKHEPTINDEENAAMLSSNQLPSNENMLSSIEDPNLSLDISIDLEVDMDCNELDDSYDLGEKLPFDEEMEVELKGDEFSTTPQFSDLLSTHTLPIAKKTTVSAGKQAGKRRGVRRGSKQSGGGTGRRRGKTGKPGSKLKNKAVPPQSLPDKENLPNAATNQEDPNKHVGESLKSSLVLFSTDDRRMKTEDMCRCCGSFGQGVEGHLIPCSQCGQCYHPYCVNVK</sequence>
<evidence type="ECO:0000256" key="2">
    <source>
        <dbReference type="ARBA" id="ARBA00022723"/>
    </source>
</evidence>
<evidence type="ECO:0000256" key="6">
    <source>
        <dbReference type="ARBA" id="ARBA00023015"/>
    </source>
</evidence>
<feature type="region of interest" description="Disordered" evidence="9">
    <location>
        <begin position="85"/>
        <end position="109"/>
    </location>
</feature>
<feature type="compositionally biased region" description="Basic and acidic residues" evidence="9">
    <location>
        <begin position="206"/>
        <end position="219"/>
    </location>
</feature>
<evidence type="ECO:0000256" key="8">
    <source>
        <dbReference type="ARBA" id="ARBA00023242"/>
    </source>
</evidence>
<evidence type="ECO:0000256" key="4">
    <source>
        <dbReference type="ARBA" id="ARBA00022771"/>
    </source>
</evidence>
<comment type="subcellular location">
    <subcellularLocation>
        <location evidence="1">Nucleus</location>
    </subcellularLocation>
</comment>
<dbReference type="Gene3D" id="3.30.40.10">
    <property type="entry name" value="Zinc/RING finger domain, C3HC4 (zinc finger)"/>
    <property type="match status" value="4"/>
</dbReference>
<dbReference type="PANTHER" id="PTHR45888:SF6">
    <property type="entry name" value="HL01030P-RELATED"/>
    <property type="match status" value="1"/>
</dbReference>
<keyword evidence="4" id="KW-0863">Zinc-finger</keyword>
<dbReference type="FunFam" id="3.30.40.10:FF:000852">
    <property type="entry name" value="Histone-lysine N-methyltransferase 2C"/>
    <property type="match status" value="1"/>
</dbReference>
<dbReference type="GO" id="GO:0003713">
    <property type="term" value="F:transcription coactivator activity"/>
    <property type="evidence" value="ECO:0007669"/>
    <property type="project" value="TreeGrafter"/>
</dbReference>
<dbReference type="PROSITE" id="PS50016">
    <property type="entry name" value="ZF_PHD_2"/>
    <property type="match status" value="1"/>
</dbReference>
<dbReference type="GO" id="GO:0045944">
    <property type="term" value="P:positive regulation of transcription by RNA polymerase II"/>
    <property type="evidence" value="ECO:0007669"/>
    <property type="project" value="TreeGrafter"/>
</dbReference>
<keyword evidence="6" id="KW-0805">Transcription regulation</keyword>
<dbReference type="GO" id="GO:0044666">
    <property type="term" value="C:MLL3/4 complex"/>
    <property type="evidence" value="ECO:0007669"/>
    <property type="project" value="TreeGrafter"/>
</dbReference>
<keyword evidence="3" id="KW-0677">Repeat</keyword>
<dbReference type="Proteomes" id="UP001152795">
    <property type="component" value="Unassembled WGS sequence"/>
</dbReference>
<gene>
    <name evidence="10" type="ORF">PACLA_8A077496</name>
</gene>
<dbReference type="SMART" id="SM00249">
    <property type="entry name" value="PHD"/>
    <property type="match status" value="4"/>
</dbReference>
<dbReference type="GO" id="GO:0042800">
    <property type="term" value="F:histone H3K4 methyltransferase activity"/>
    <property type="evidence" value="ECO:0007669"/>
    <property type="project" value="TreeGrafter"/>
</dbReference>
<evidence type="ECO:0000313" key="11">
    <source>
        <dbReference type="Proteomes" id="UP001152795"/>
    </source>
</evidence>
<name>A0A6S7H3U9_PARCT</name>
<feature type="region of interest" description="Disordered" evidence="9">
    <location>
        <begin position="649"/>
        <end position="722"/>
    </location>
</feature>
<evidence type="ECO:0000256" key="7">
    <source>
        <dbReference type="ARBA" id="ARBA00023163"/>
    </source>
</evidence>
<dbReference type="EMBL" id="CACRXK020003815">
    <property type="protein sequence ID" value="CAB4000345.1"/>
    <property type="molecule type" value="Genomic_DNA"/>
</dbReference>